<organism evidence="5 6">
    <name type="scientific">Mycolicibacterium austroafricanum</name>
    <name type="common">Mycobacterium austroafricanum</name>
    <dbReference type="NCBI Taxonomy" id="39687"/>
    <lineage>
        <taxon>Bacteria</taxon>
        <taxon>Bacillati</taxon>
        <taxon>Actinomycetota</taxon>
        <taxon>Actinomycetes</taxon>
        <taxon>Mycobacteriales</taxon>
        <taxon>Mycobacteriaceae</taxon>
        <taxon>Mycolicibacterium</taxon>
    </lineage>
</organism>
<keyword evidence="4" id="KW-0804">Transcription</keyword>
<keyword evidence="6" id="KW-1185">Reference proteome</keyword>
<sequence length="141" mass="15778">MTRLRQLGTLERSVMDHLWAVDSPQTVRQVHHSLCAQRTLAYTTVTTVLRRLADKNIVLQMRDGRAHLYVAARSRDELVATLMIDALAQVDHADRRSALAHFVAQVGADEKQAIRRALAAVEPILSYSPCRTSTFTSLRSA</sequence>
<comment type="similarity">
    <text evidence="1">Belongs to the BlaI transcriptional regulatory family.</text>
</comment>
<dbReference type="RefSeq" id="WP_105388984.1">
    <property type="nucleotide sequence ID" value="NZ_CP070380.1"/>
</dbReference>
<evidence type="ECO:0000256" key="2">
    <source>
        <dbReference type="ARBA" id="ARBA00023015"/>
    </source>
</evidence>
<dbReference type="Gene3D" id="6.10.140.850">
    <property type="match status" value="1"/>
</dbReference>
<proteinExistence type="inferred from homology"/>
<evidence type="ECO:0000256" key="3">
    <source>
        <dbReference type="ARBA" id="ARBA00023125"/>
    </source>
</evidence>
<dbReference type="Gene3D" id="1.10.10.10">
    <property type="entry name" value="Winged helix-like DNA-binding domain superfamily/Winged helix DNA-binding domain"/>
    <property type="match status" value="1"/>
</dbReference>
<gene>
    <name evidence="5" type="ORF">QYF68_06295</name>
</gene>
<dbReference type="Pfam" id="PF03965">
    <property type="entry name" value="Penicillinase_R"/>
    <property type="match status" value="1"/>
</dbReference>
<accession>A0ABT8H9J9</accession>
<evidence type="ECO:0000256" key="4">
    <source>
        <dbReference type="ARBA" id="ARBA00023163"/>
    </source>
</evidence>
<dbReference type="EMBL" id="JAUHTC010000030">
    <property type="protein sequence ID" value="MDN4517435.1"/>
    <property type="molecule type" value="Genomic_DNA"/>
</dbReference>
<evidence type="ECO:0000256" key="1">
    <source>
        <dbReference type="ARBA" id="ARBA00011046"/>
    </source>
</evidence>
<keyword evidence="3" id="KW-0238">DNA-binding</keyword>
<name>A0ABT8H9J9_MYCAO</name>
<dbReference type="InterPro" id="IPR036388">
    <property type="entry name" value="WH-like_DNA-bd_sf"/>
</dbReference>
<keyword evidence="2" id="KW-0805">Transcription regulation</keyword>
<evidence type="ECO:0000313" key="5">
    <source>
        <dbReference type="EMBL" id="MDN4517435.1"/>
    </source>
</evidence>
<evidence type="ECO:0000313" key="6">
    <source>
        <dbReference type="Proteomes" id="UP001172687"/>
    </source>
</evidence>
<dbReference type="InterPro" id="IPR036390">
    <property type="entry name" value="WH_DNA-bd_sf"/>
</dbReference>
<reference evidence="5" key="1">
    <citation type="submission" date="2023-07" db="EMBL/GenBank/DDBJ databases">
        <title>Degradation of tert-butanol by M. austroafricanum TBA100.</title>
        <authorList>
            <person name="Helbich S."/>
            <person name="Vainshtein Y."/>
        </authorList>
    </citation>
    <scope>NUCLEOTIDE SEQUENCE</scope>
    <source>
        <strain evidence="5">TBA100</strain>
    </source>
</reference>
<dbReference type="SUPFAM" id="SSF46785">
    <property type="entry name" value="Winged helix' DNA-binding domain"/>
    <property type="match status" value="1"/>
</dbReference>
<comment type="caution">
    <text evidence="5">The sequence shown here is derived from an EMBL/GenBank/DDBJ whole genome shotgun (WGS) entry which is preliminary data.</text>
</comment>
<dbReference type="Proteomes" id="UP001172687">
    <property type="component" value="Unassembled WGS sequence"/>
</dbReference>
<protein>
    <submittedName>
        <fullName evidence="5">BlaI/MecI/CopY family transcriptional regulator</fullName>
    </submittedName>
</protein>
<dbReference type="InterPro" id="IPR005650">
    <property type="entry name" value="BlaI_family"/>
</dbReference>